<evidence type="ECO:0000313" key="1">
    <source>
        <dbReference type="EMBL" id="QHT11131.1"/>
    </source>
</evidence>
<sequence>MDWSYGQDKMLSSLELLERSPKHVRHGWFYYYFCCCCKKT</sequence>
<accession>A0A6C0D3J5</accession>
<dbReference type="EMBL" id="MN739531">
    <property type="protein sequence ID" value="QHT11131.1"/>
    <property type="molecule type" value="Genomic_DNA"/>
</dbReference>
<name>A0A6C0D3J5_9ZZZZ</name>
<dbReference type="AlphaFoldDB" id="A0A6C0D3J5"/>
<organism evidence="1">
    <name type="scientific">viral metagenome</name>
    <dbReference type="NCBI Taxonomy" id="1070528"/>
    <lineage>
        <taxon>unclassified sequences</taxon>
        <taxon>metagenomes</taxon>
        <taxon>organismal metagenomes</taxon>
    </lineage>
</organism>
<protein>
    <submittedName>
        <fullName evidence="1">Uncharacterized protein</fullName>
    </submittedName>
</protein>
<reference evidence="1" key="1">
    <citation type="journal article" date="2020" name="Nature">
        <title>Giant virus diversity and host interactions through global metagenomics.</title>
        <authorList>
            <person name="Schulz F."/>
            <person name="Roux S."/>
            <person name="Paez-Espino D."/>
            <person name="Jungbluth S."/>
            <person name="Walsh D.A."/>
            <person name="Denef V.J."/>
            <person name="McMahon K.D."/>
            <person name="Konstantinidis K.T."/>
            <person name="Eloe-Fadrosh E.A."/>
            <person name="Kyrpides N.C."/>
            <person name="Woyke T."/>
        </authorList>
    </citation>
    <scope>NUCLEOTIDE SEQUENCE</scope>
    <source>
        <strain evidence="1">GVMAG-M-3300023174-111</strain>
    </source>
</reference>
<proteinExistence type="predicted"/>